<proteinExistence type="predicted"/>
<feature type="compositionally biased region" description="Basic and acidic residues" evidence="1">
    <location>
        <begin position="294"/>
        <end position="311"/>
    </location>
</feature>
<dbReference type="AlphaFoldDB" id="A0A2B7XF96"/>
<dbReference type="STRING" id="1447883.A0A2B7XF96"/>
<accession>A0A2B7XF96</accession>
<evidence type="ECO:0000256" key="1">
    <source>
        <dbReference type="SAM" id="MobiDB-lite"/>
    </source>
</evidence>
<feature type="domain" description="Subtelomeric hrmA-associated cluster protein AFUB-079030/YDR124W-like helical bundle" evidence="2">
    <location>
        <begin position="138"/>
        <end position="270"/>
    </location>
</feature>
<evidence type="ECO:0000313" key="4">
    <source>
        <dbReference type="Proteomes" id="UP000224634"/>
    </source>
</evidence>
<organism evidence="3 4">
    <name type="scientific">Polytolypa hystricis (strain UAMH7299)</name>
    <dbReference type="NCBI Taxonomy" id="1447883"/>
    <lineage>
        <taxon>Eukaryota</taxon>
        <taxon>Fungi</taxon>
        <taxon>Dikarya</taxon>
        <taxon>Ascomycota</taxon>
        <taxon>Pezizomycotina</taxon>
        <taxon>Eurotiomycetes</taxon>
        <taxon>Eurotiomycetidae</taxon>
        <taxon>Onygenales</taxon>
        <taxon>Onygenales incertae sedis</taxon>
        <taxon>Polytolypa</taxon>
    </lineage>
</organism>
<dbReference type="EMBL" id="PDNA01000168">
    <property type="protein sequence ID" value="PGH07413.1"/>
    <property type="molecule type" value="Genomic_DNA"/>
</dbReference>
<feature type="region of interest" description="Disordered" evidence="1">
    <location>
        <begin position="290"/>
        <end position="395"/>
    </location>
</feature>
<keyword evidence="4" id="KW-1185">Reference proteome</keyword>
<protein>
    <recommendedName>
        <fullName evidence="2">Subtelomeric hrmA-associated cluster protein AFUB-079030/YDR124W-like helical bundle domain-containing protein</fullName>
    </recommendedName>
</protein>
<dbReference type="Pfam" id="PF11001">
    <property type="entry name" value="AFUB_07903_YDR124W_hel"/>
    <property type="match status" value="1"/>
</dbReference>
<dbReference type="InterPro" id="IPR021264">
    <property type="entry name" value="AFUB_079030/YDR124W-like"/>
</dbReference>
<feature type="region of interest" description="Disordered" evidence="1">
    <location>
        <begin position="1"/>
        <end position="27"/>
    </location>
</feature>
<feature type="compositionally biased region" description="Polar residues" evidence="1">
    <location>
        <begin position="369"/>
        <end position="395"/>
    </location>
</feature>
<evidence type="ECO:0000313" key="3">
    <source>
        <dbReference type="EMBL" id="PGH07413.1"/>
    </source>
</evidence>
<evidence type="ECO:0000259" key="2">
    <source>
        <dbReference type="Pfam" id="PF11001"/>
    </source>
</evidence>
<reference evidence="3 4" key="1">
    <citation type="submission" date="2017-10" db="EMBL/GenBank/DDBJ databases">
        <title>Comparative genomics in systemic dimorphic fungi from Ajellomycetaceae.</title>
        <authorList>
            <person name="Munoz J.F."/>
            <person name="Mcewen J.G."/>
            <person name="Clay O.K."/>
            <person name="Cuomo C.A."/>
        </authorList>
    </citation>
    <scope>NUCLEOTIDE SEQUENCE [LARGE SCALE GENOMIC DNA]</scope>
    <source>
        <strain evidence="3 4">UAMH7299</strain>
    </source>
</reference>
<dbReference type="OrthoDB" id="5338458at2759"/>
<feature type="region of interest" description="Disordered" evidence="1">
    <location>
        <begin position="82"/>
        <end position="130"/>
    </location>
</feature>
<sequence length="536" mass="60362">MSGPPQARRNLDTSPDEGFNPWPQASHPVLEDAAPFEVPYRYYGLIYMDNTGRIRCVSSPSIQTGYVFSQDIKQRFADSIMMVPGGSNSRRRRRTEYETEHQQRRQRQRIASTPAISTPEEPEEPEYSTENLEQVGFEIGDREMLDAYYEKAFKAFQQLNCRQLAKAYIKMIEPRKQVRHPYNGGRGTHGERGDPEKTKPKWWPIGVPHREPDHLQKDPRIKLLTHILRNLGKTHEVTADKLEQAGKSIYHLIIPKERLLVLEEIYRVRRVEESFERGGIDPTTTVYVFNWKGGKPDKEADSPRDMGDSESQRTGSPFRGSETSSTGAVSPHEQGARDLFPFPQRTSFEPPPVAQQFPDPDFSHFRMTSVPNTRQSPESLGYPQQPSFPTSPVDQQIQGGIPTPQMNDCPASWPSYQASFQSVIFNTPDYGHMPTPAPGQLMPHQVSMAPATQGPTPSLIAHGLPEPEGLNRSQAQRHFDQSPLTTTPMNLPFRTGSLSHPHVIHHPSSLIPISQSLPRYHSQVSGATTLGHGSLS</sequence>
<name>A0A2B7XF96_POLH7</name>
<dbReference type="PANTHER" id="PTHR36102">
    <property type="entry name" value="CHROMOSOME 10, WHOLE GENOME SHOTGUN SEQUENCE"/>
    <property type="match status" value="1"/>
</dbReference>
<gene>
    <name evidence="3" type="ORF">AJ80_07998</name>
</gene>
<comment type="caution">
    <text evidence="3">The sequence shown here is derived from an EMBL/GenBank/DDBJ whole genome shotgun (WGS) entry which is preliminary data.</text>
</comment>
<dbReference type="Proteomes" id="UP000224634">
    <property type="component" value="Unassembled WGS sequence"/>
</dbReference>
<feature type="compositionally biased region" description="Basic and acidic residues" evidence="1">
    <location>
        <begin position="188"/>
        <end position="199"/>
    </location>
</feature>
<dbReference type="PANTHER" id="PTHR36102:SF1">
    <property type="entry name" value="YDR124W-LIKE HELICAL BUNDLE DOMAIN-CONTAINING PROTEIN"/>
    <property type="match status" value="1"/>
</dbReference>
<dbReference type="InterPro" id="IPR047092">
    <property type="entry name" value="AFUB_07903/YDR124W-like_hel"/>
</dbReference>
<feature type="region of interest" description="Disordered" evidence="1">
    <location>
        <begin position="179"/>
        <end position="210"/>
    </location>
</feature>